<protein>
    <submittedName>
        <fullName evidence="1">Uncharacterized protein</fullName>
    </submittedName>
</protein>
<sequence>MSKAEEMKLHIKVVMNKQKTKVLFAEAASDFTDVLLSFLLLPLGTILKVMEKQYGDKAPVIGSLSTLYNGVVNLDNIHFQSEAAKQSLLFPASCYESEARKLRLNVNYPQPTSPSSRKAYDGVYTDCASSFIISDDLQVMPNVAGSFMKTLSSLGIAVADMDGAETKNVTFGLNEILALLRGSMVSRNPLTALLCGSQIGLASGKSGLGNAILQVDPKVMSKNTKKMILKVVVLKSNNKLLFAQADCDFINFLFGMLTVPIGRIEWYFGSNTGLKSVDNLHRSIADESKKLHLKSADIKGLLIKSTVPTNFPITSNEFSHLNFDPDAKNHHVKGVRMYMVSNDLTVAPLAMTSCLYVINELKVSVSDVEEVELQVGLEEGLSILKAALTSTTALTDGLIKHISKSRASLTSNSAITDGLVNQMTLMKRPKLEC</sequence>
<keyword evidence="2" id="KW-1185">Reference proteome</keyword>
<accession>A0AAD4IPN4</accession>
<evidence type="ECO:0000313" key="2">
    <source>
        <dbReference type="Proteomes" id="UP001190926"/>
    </source>
</evidence>
<dbReference type="PANTHER" id="PTHR33103">
    <property type="entry name" value="OS01G0153900 PROTEIN"/>
    <property type="match status" value="1"/>
</dbReference>
<dbReference type="PANTHER" id="PTHR33103:SF27">
    <property type="entry name" value="OS04G0594700 PROTEIN"/>
    <property type="match status" value="1"/>
</dbReference>
<dbReference type="InterPro" id="IPR007750">
    <property type="entry name" value="DUF674"/>
</dbReference>
<name>A0AAD4IPN4_PERFH</name>
<organism evidence="1 2">
    <name type="scientific">Perilla frutescens var. hirtella</name>
    <name type="common">Perilla citriodora</name>
    <name type="synonym">Perilla setoyensis</name>
    <dbReference type="NCBI Taxonomy" id="608512"/>
    <lineage>
        <taxon>Eukaryota</taxon>
        <taxon>Viridiplantae</taxon>
        <taxon>Streptophyta</taxon>
        <taxon>Embryophyta</taxon>
        <taxon>Tracheophyta</taxon>
        <taxon>Spermatophyta</taxon>
        <taxon>Magnoliopsida</taxon>
        <taxon>eudicotyledons</taxon>
        <taxon>Gunneridae</taxon>
        <taxon>Pentapetalae</taxon>
        <taxon>asterids</taxon>
        <taxon>lamiids</taxon>
        <taxon>Lamiales</taxon>
        <taxon>Lamiaceae</taxon>
        <taxon>Nepetoideae</taxon>
        <taxon>Elsholtzieae</taxon>
        <taxon>Perilla</taxon>
    </lineage>
</organism>
<dbReference type="EMBL" id="SDAM02029552">
    <property type="protein sequence ID" value="KAH6756558.1"/>
    <property type="molecule type" value="Genomic_DNA"/>
</dbReference>
<dbReference type="Proteomes" id="UP001190926">
    <property type="component" value="Unassembled WGS sequence"/>
</dbReference>
<gene>
    <name evidence="1" type="ORF">C2S53_002123</name>
</gene>
<reference evidence="1 2" key="1">
    <citation type="journal article" date="2021" name="Nat. Commun.">
        <title>Incipient diploidization of the medicinal plant Perilla within 10,000 years.</title>
        <authorList>
            <person name="Zhang Y."/>
            <person name="Shen Q."/>
            <person name="Leng L."/>
            <person name="Zhang D."/>
            <person name="Chen S."/>
            <person name="Shi Y."/>
            <person name="Ning Z."/>
            <person name="Chen S."/>
        </authorList>
    </citation>
    <scope>NUCLEOTIDE SEQUENCE [LARGE SCALE GENOMIC DNA]</scope>
    <source>
        <strain evidence="2">cv. PC099</strain>
    </source>
</reference>
<comment type="caution">
    <text evidence="1">The sequence shown here is derived from an EMBL/GenBank/DDBJ whole genome shotgun (WGS) entry which is preliminary data.</text>
</comment>
<proteinExistence type="predicted"/>
<dbReference type="Pfam" id="PF05056">
    <property type="entry name" value="DUF674"/>
    <property type="match status" value="3"/>
</dbReference>
<dbReference type="AlphaFoldDB" id="A0AAD4IPN4"/>
<evidence type="ECO:0000313" key="1">
    <source>
        <dbReference type="EMBL" id="KAH6756558.1"/>
    </source>
</evidence>